<comment type="pathway">
    <text evidence="3 12">Purine metabolism; IMP biosynthesis via de novo pathway; N(1)-(5-phospho-D-ribosyl)glycinamide from 5-phospho-alpha-D-ribose 1-diphosphate: step 2/2.</text>
</comment>
<dbReference type="GO" id="GO:0004637">
    <property type="term" value="F:phosphoribosylamine-glycine ligase activity"/>
    <property type="evidence" value="ECO:0007669"/>
    <property type="project" value="UniProtKB-UniRule"/>
</dbReference>
<evidence type="ECO:0000313" key="16">
    <source>
        <dbReference type="Proteomes" id="UP000002200"/>
    </source>
</evidence>
<keyword evidence="16" id="KW-1185">Reference proteome</keyword>
<dbReference type="Gene3D" id="3.30.470.20">
    <property type="entry name" value="ATP-grasp fold, B domain"/>
    <property type="match status" value="1"/>
</dbReference>
<protein>
    <recommendedName>
        <fullName evidence="4 12">Phosphoribosylamine--glycine ligase</fullName>
        <ecNumber evidence="4 12">6.3.4.13</ecNumber>
    </recommendedName>
    <alternativeName>
        <fullName evidence="12">GARS</fullName>
    </alternativeName>
    <alternativeName>
        <fullName evidence="10 12">Glycinamide ribonucleotide synthetase</fullName>
    </alternativeName>
    <alternativeName>
        <fullName evidence="11 12">Phosphoribosylglycinamide synthetase</fullName>
    </alternativeName>
</protein>
<dbReference type="GO" id="GO:0046872">
    <property type="term" value="F:metal ion binding"/>
    <property type="evidence" value="ECO:0007669"/>
    <property type="project" value="InterPro"/>
</dbReference>
<evidence type="ECO:0000256" key="11">
    <source>
        <dbReference type="ARBA" id="ARBA00042864"/>
    </source>
</evidence>
<dbReference type="RefSeq" id="WP_011102752.1">
    <property type="nucleotide sequence ID" value="NC_004572.3"/>
</dbReference>
<evidence type="ECO:0000259" key="14">
    <source>
        <dbReference type="PROSITE" id="PS50975"/>
    </source>
</evidence>
<dbReference type="NCBIfam" id="TIGR00877">
    <property type="entry name" value="purD"/>
    <property type="match status" value="1"/>
</dbReference>
<comment type="similarity">
    <text evidence="9 12">Belongs to the GARS family.</text>
</comment>
<dbReference type="PROSITE" id="PS00184">
    <property type="entry name" value="GARS"/>
    <property type="match status" value="1"/>
</dbReference>
<keyword evidence="8 13" id="KW-0067">ATP-binding</keyword>
<dbReference type="PROSITE" id="PS50975">
    <property type="entry name" value="ATP_GRASP"/>
    <property type="match status" value="1"/>
</dbReference>
<dbReference type="SMART" id="SM01209">
    <property type="entry name" value="GARS_A"/>
    <property type="match status" value="1"/>
</dbReference>
<dbReference type="EC" id="6.3.4.13" evidence="4 12"/>
<evidence type="ECO:0000313" key="15">
    <source>
        <dbReference type="EMBL" id="AAO44822.1"/>
    </source>
</evidence>
<comment type="cofactor">
    <cofactor evidence="2">
        <name>Mg(2+)</name>
        <dbReference type="ChEBI" id="CHEBI:18420"/>
    </cofactor>
</comment>
<dbReference type="InterPro" id="IPR037123">
    <property type="entry name" value="PRibGlycinamide_synth_C_sf"/>
</dbReference>
<dbReference type="EMBL" id="AE014184">
    <property type="protein sequence ID" value="AAO44822.1"/>
    <property type="molecule type" value="Genomic_DNA"/>
</dbReference>
<dbReference type="InterPro" id="IPR016185">
    <property type="entry name" value="PreATP-grasp_dom_sf"/>
</dbReference>
<gene>
    <name evidence="12 15" type="primary">purD</name>
    <name evidence="15" type="ordered locus">TWT_725</name>
</gene>
<dbReference type="Pfam" id="PF01071">
    <property type="entry name" value="GARS_A"/>
    <property type="match status" value="1"/>
</dbReference>
<dbReference type="InterPro" id="IPR011054">
    <property type="entry name" value="Rudment_hybrid_motif"/>
</dbReference>
<evidence type="ECO:0000256" key="12">
    <source>
        <dbReference type="HAMAP-Rule" id="MF_00138"/>
    </source>
</evidence>
<dbReference type="InterPro" id="IPR000115">
    <property type="entry name" value="PRibGlycinamide_synth"/>
</dbReference>
<dbReference type="eggNOG" id="COG0151">
    <property type="taxonomic scope" value="Bacteria"/>
</dbReference>
<dbReference type="GO" id="GO:0006189">
    <property type="term" value="P:'de novo' IMP biosynthetic process"/>
    <property type="evidence" value="ECO:0007669"/>
    <property type="project" value="UniProtKB-UniRule"/>
</dbReference>
<evidence type="ECO:0000256" key="4">
    <source>
        <dbReference type="ARBA" id="ARBA00013255"/>
    </source>
</evidence>
<dbReference type="SUPFAM" id="SSF51246">
    <property type="entry name" value="Rudiment single hybrid motif"/>
    <property type="match status" value="1"/>
</dbReference>
<dbReference type="InterPro" id="IPR020559">
    <property type="entry name" value="PRibGlycinamide_synth_CS"/>
</dbReference>
<dbReference type="STRING" id="203267.TWT_725"/>
<dbReference type="GO" id="GO:0005524">
    <property type="term" value="F:ATP binding"/>
    <property type="evidence" value="ECO:0007669"/>
    <property type="project" value="UniProtKB-UniRule"/>
</dbReference>
<dbReference type="PANTHER" id="PTHR43472:SF1">
    <property type="entry name" value="PHOSPHORIBOSYLAMINE--GLYCINE LIGASE, CHLOROPLASTIC"/>
    <property type="match status" value="1"/>
</dbReference>
<keyword evidence="6 13" id="KW-0547">Nucleotide-binding</keyword>
<dbReference type="InterPro" id="IPR020560">
    <property type="entry name" value="PRibGlycinamide_synth_C-dom"/>
</dbReference>
<dbReference type="SUPFAM" id="SSF52440">
    <property type="entry name" value="PreATP-grasp domain"/>
    <property type="match status" value="1"/>
</dbReference>
<evidence type="ECO:0000256" key="6">
    <source>
        <dbReference type="ARBA" id="ARBA00022741"/>
    </source>
</evidence>
<feature type="domain" description="ATP-grasp" evidence="14">
    <location>
        <begin position="102"/>
        <end position="301"/>
    </location>
</feature>
<dbReference type="SUPFAM" id="SSF56059">
    <property type="entry name" value="Glutathione synthetase ATP-binding domain-like"/>
    <property type="match status" value="1"/>
</dbReference>
<evidence type="ECO:0000256" key="7">
    <source>
        <dbReference type="ARBA" id="ARBA00022755"/>
    </source>
</evidence>
<dbReference type="UniPathway" id="UPA00074">
    <property type="reaction ID" value="UER00125"/>
</dbReference>
<dbReference type="SMART" id="SM01210">
    <property type="entry name" value="GARS_C"/>
    <property type="match status" value="1"/>
</dbReference>
<proteinExistence type="inferred from homology"/>
<dbReference type="InterPro" id="IPR011761">
    <property type="entry name" value="ATP-grasp"/>
</dbReference>
<dbReference type="InterPro" id="IPR020562">
    <property type="entry name" value="PRibGlycinamide_synth_N"/>
</dbReference>
<dbReference type="GO" id="GO:0009113">
    <property type="term" value="P:purine nucleobase biosynthetic process"/>
    <property type="evidence" value="ECO:0007669"/>
    <property type="project" value="InterPro"/>
</dbReference>
<sequence>MKILVIGSGAREHAIAAAIDSEGSHEVCVSPGNAGIAQTINCVQTTSDADLISIAKNFDLVVIGPEGPLAGGLVDRLKSSGATVFGPSQAAARIETSKHFAKEIMANANVRTAKSVLVNNVDDLSRALKASSRPYVVKADGIAAGKGAIVTGDRDAAYRHGSYWIRKGPVLLEEYVKGREVSLFFLCDGRVLVPLSPAKDYKRLGESDTGPNTGGMGSHSPVTDLPANFVEEVQEAIAYPVIKQMAACGIVFRGLLYCGLALCDDGPKVIEFNARFGDPETQVILPRLTSSLSELLYATAKGDLRNISKPSFNNKAAVCVVIASGGYPEIPAGDTPIIGLNGTGDVQVLFAGARRNYPDEPDILHSHGGRIMNIVSLDKTFAKAREKAYRAVDQISITNKQFRRDIALEEEFMETNPLG</sequence>
<evidence type="ECO:0000256" key="13">
    <source>
        <dbReference type="PROSITE-ProRule" id="PRU00409"/>
    </source>
</evidence>
<evidence type="ECO:0000256" key="3">
    <source>
        <dbReference type="ARBA" id="ARBA00005174"/>
    </source>
</evidence>
<dbReference type="OrthoDB" id="9807240at2"/>
<comment type="catalytic activity">
    <reaction evidence="12">
        <text>5-phospho-beta-D-ribosylamine + glycine + ATP = N(1)-(5-phospho-beta-D-ribosyl)glycinamide + ADP + phosphate + H(+)</text>
        <dbReference type="Rhea" id="RHEA:17453"/>
        <dbReference type="ChEBI" id="CHEBI:15378"/>
        <dbReference type="ChEBI" id="CHEBI:30616"/>
        <dbReference type="ChEBI" id="CHEBI:43474"/>
        <dbReference type="ChEBI" id="CHEBI:57305"/>
        <dbReference type="ChEBI" id="CHEBI:58681"/>
        <dbReference type="ChEBI" id="CHEBI:143788"/>
        <dbReference type="ChEBI" id="CHEBI:456216"/>
        <dbReference type="EC" id="6.3.4.13"/>
    </reaction>
</comment>
<dbReference type="PANTHER" id="PTHR43472">
    <property type="entry name" value="PHOSPHORIBOSYLAMINE--GLYCINE LIGASE"/>
    <property type="match status" value="1"/>
</dbReference>
<name>Q83FJ8_TROWT</name>
<dbReference type="Gene3D" id="3.40.50.20">
    <property type="match status" value="1"/>
</dbReference>
<dbReference type="Gene3D" id="3.90.600.10">
    <property type="entry name" value="Phosphoribosylglycinamide synthetase, C-terminal domain"/>
    <property type="match status" value="1"/>
</dbReference>
<keyword evidence="5 12" id="KW-0436">Ligase</keyword>
<dbReference type="Gene3D" id="3.30.1490.20">
    <property type="entry name" value="ATP-grasp fold, A domain"/>
    <property type="match status" value="1"/>
</dbReference>
<evidence type="ECO:0000256" key="9">
    <source>
        <dbReference type="ARBA" id="ARBA00038345"/>
    </source>
</evidence>
<accession>Q83FJ8</accession>
<dbReference type="KEGG" id="twh:TWT_725"/>
<evidence type="ECO:0000256" key="1">
    <source>
        <dbReference type="ARBA" id="ARBA00001936"/>
    </source>
</evidence>
<dbReference type="Proteomes" id="UP000002200">
    <property type="component" value="Chromosome"/>
</dbReference>
<evidence type="ECO:0000256" key="10">
    <source>
        <dbReference type="ARBA" id="ARBA00042242"/>
    </source>
</evidence>
<reference evidence="15 16" key="1">
    <citation type="journal article" date="2003" name="Genome Res.">
        <title>Tropheryma whipplei twist: a human pathogenic Actinobacteria with a reduced genome.</title>
        <authorList>
            <person name="Raoult D."/>
            <person name="Ogata H."/>
            <person name="Audic S."/>
            <person name="Robert C."/>
            <person name="Suhre K."/>
            <person name="Drancourt M."/>
            <person name="Claverie J.-M."/>
        </authorList>
    </citation>
    <scope>NUCLEOTIDE SEQUENCE [LARGE SCALE GENOMIC DNA]</scope>
    <source>
        <strain evidence="15 16">Twist</strain>
    </source>
</reference>
<dbReference type="HOGENOM" id="CLU_027420_3_1_11"/>
<keyword evidence="7 12" id="KW-0658">Purine biosynthesis</keyword>
<comment type="cofactor">
    <cofactor evidence="1">
        <name>Mn(2+)</name>
        <dbReference type="ChEBI" id="CHEBI:29035"/>
    </cofactor>
</comment>
<dbReference type="Pfam" id="PF02843">
    <property type="entry name" value="GARS_C"/>
    <property type="match status" value="1"/>
</dbReference>
<dbReference type="InterPro" id="IPR020561">
    <property type="entry name" value="PRibGlycinamid_synth_ATP-grasp"/>
</dbReference>
<evidence type="ECO:0000256" key="8">
    <source>
        <dbReference type="ARBA" id="ARBA00022840"/>
    </source>
</evidence>
<dbReference type="AlphaFoldDB" id="Q83FJ8"/>
<dbReference type="InterPro" id="IPR013815">
    <property type="entry name" value="ATP_grasp_subdomain_1"/>
</dbReference>
<evidence type="ECO:0000256" key="2">
    <source>
        <dbReference type="ARBA" id="ARBA00001946"/>
    </source>
</evidence>
<organism evidence="15 16">
    <name type="scientific">Tropheryma whipplei (strain Twist)</name>
    <name type="common">Whipple's bacillus</name>
    <dbReference type="NCBI Taxonomy" id="203267"/>
    <lineage>
        <taxon>Bacteria</taxon>
        <taxon>Bacillati</taxon>
        <taxon>Actinomycetota</taxon>
        <taxon>Actinomycetes</taxon>
        <taxon>Micrococcales</taxon>
        <taxon>Tropherymataceae</taxon>
        <taxon>Tropheryma</taxon>
    </lineage>
</organism>
<dbReference type="Pfam" id="PF02844">
    <property type="entry name" value="GARS_N"/>
    <property type="match status" value="1"/>
</dbReference>
<dbReference type="HAMAP" id="MF_00138">
    <property type="entry name" value="GARS"/>
    <property type="match status" value="1"/>
</dbReference>
<evidence type="ECO:0000256" key="5">
    <source>
        <dbReference type="ARBA" id="ARBA00022598"/>
    </source>
</evidence>